<evidence type="ECO:0000313" key="2">
    <source>
        <dbReference type="Proteomes" id="UP001321473"/>
    </source>
</evidence>
<accession>A0AAQ4EDJ9</accession>
<evidence type="ECO:0000313" key="1">
    <source>
        <dbReference type="EMBL" id="KAK8772653.1"/>
    </source>
</evidence>
<name>A0AAQ4EDJ9_AMBAM</name>
<proteinExistence type="predicted"/>
<reference evidence="1 2" key="1">
    <citation type="journal article" date="2023" name="Arcadia Sci">
        <title>De novo assembly of a long-read Amblyomma americanum tick genome.</title>
        <authorList>
            <person name="Chou S."/>
            <person name="Poskanzer K.E."/>
            <person name="Rollins M."/>
            <person name="Thuy-Boun P.S."/>
        </authorList>
    </citation>
    <scope>NUCLEOTIDE SEQUENCE [LARGE SCALE GENOMIC DNA]</scope>
    <source>
        <strain evidence="1">F_SG_1</strain>
        <tissue evidence="1">Salivary glands</tissue>
    </source>
</reference>
<organism evidence="1 2">
    <name type="scientific">Amblyomma americanum</name>
    <name type="common">Lone star tick</name>
    <dbReference type="NCBI Taxonomy" id="6943"/>
    <lineage>
        <taxon>Eukaryota</taxon>
        <taxon>Metazoa</taxon>
        <taxon>Ecdysozoa</taxon>
        <taxon>Arthropoda</taxon>
        <taxon>Chelicerata</taxon>
        <taxon>Arachnida</taxon>
        <taxon>Acari</taxon>
        <taxon>Parasitiformes</taxon>
        <taxon>Ixodida</taxon>
        <taxon>Ixodoidea</taxon>
        <taxon>Ixodidae</taxon>
        <taxon>Amblyomminae</taxon>
        <taxon>Amblyomma</taxon>
    </lineage>
</organism>
<keyword evidence="2" id="KW-1185">Reference proteome</keyword>
<protein>
    <submittedName>
        <fullName evidence="1">Uncharacterized protein</fullName>
    </submittedName>
</protein>
<gene>
    <name evidence="1" type="ORF">V5799_024101</name>
</gene>
<sequence>MSTTQGSTWSNDTALKALKLRLACVSLGYDVVRELASPLPTERTLQRRIESFKFRPGILMEMMDLLKIKIGIISEEERHAVLMIDELQISKGLDFD</sequence>
<dbReference type="Proteomes" id="UP001321473">
    <property type="component" value="Unassembled WGS sequence"/>
</dbReference>
<dbReference type="EMBL" id="JARKHS020017999">
    <property type="protein sequence ID" value="KAK8772653.1"/>
    <property type="molecule type" value="Genomic_DNA"/>
</dbReference>
<comment type="caution">
    <text evidence="1">The sequence shown here is derived from an EMBL/GenBank/DDBJ whole genome shotgun (WGS) entry which is preliminary data.</text>
</comment>
<dbReference type="AlphaFoldDB" id="A0AAQ4EDJ9"/>